<dbReference type="KEGG" id="pco:PHACADRAFT_260245"/>
<accession>K5W472</accession>
<dbReference type="HOGENOM" id="CLU_016205_0_0_1"/>
<keyword evidence="2" id="KW-1185">Reference proteome</keyword>
<name>K5W472_PHACS</name>
<protein>
    <recommendedName>
        <fullName evidence="3">Heterokaryon incompatibility domain-containing protein</fullName>
    </recommendedName>
</protein>
<dbReference type="RefSeq" id="XP_007398427.1">
    <property type="nucleotide sequence ID" value="XM_007398365.1"/>
</dbReference>
<dbReference type="InterPro" id="IPR036420">
    <property type="entry name" value="BRCT_dom_sf"/>
</dbReference>
<dbReference type="GeneID" id="18917674"/>
<dbReference type="OrthoDB" id="5418601at2759"/>
<dbReference type="AlphaFoldDB" id="K5W472"/>
<sequence length="569" mass="65426">MLESGVSLDRLFESDGPGKAFPLVPKPRSSVPLQWAHVGPGAIPNALVDTPCTAISIKKLLKLLNNIFGTRYPLGKPGLERCLDHFLHSSRDFGQVYGFLRRHWKSDFTQLLPYIAEKQREDEATRRDALDGGYISNSRVPPRRVWDLYSNRVLPIYAMGRDRNSRGISSHVWTVSHSWVQESARIDVWTPINGYEWPVSMPSGTTLEHVRVELLNLGARYIWLDILCLRQRGRVEDEEQRKEEWKLDVPTIGFVYSFRNRPCVTYFNGLGLPFDPSPQVLSSDRHWFNRIWTVQEATNSWLPGGATGVTSADTRRFFREHLPRYIPEERDLYFDHVAFAVPAMQGRHCTTELDRVHGLAYILNCMTLPIYDEGMSPDLAWTVLLKHMNSVSRYQLALRHVQRHPDDDSLLPSWQEFMHYGREDITRQIGSALGWLHLHLPDPSRLHMPEAGTYFQEAIVSHGSVRIIRKGDKDEFGHETLELQTQSANGDISYDEIQDCKVFGTFPRSVKYIILKLALRVWLVAEVTGRRRVEGKPATEVIKRGCIFPPTNQFPCFQWCKQCIVYISG</sequence>
<reference evidence="1 2" key="1">
    <citation type="journal article" date="2012" name="BMC Genomics">
        <title>Comparative genomics of the white-rot fungi, Phanerochaete carnosa and P. chrysosporium, to elucidate the genetic basis of the distinct wood types they colonize.</title>
        <authorList>
            <person name="Suzuki H."/>
            <person name="MacDonald J."/>
            <person name="Syed K."/>
            <person name="Salamov A."/>
            <person name="Hori C."/>
            <person name="Aerts A."/>
            <person name="Henrissat B."/>
            <person name="Wiebenga A."/>
            <person name="vanKuyk P.A."/>
            <person name="Barry K."/>
            <person name="Lindquist E."/>
            <person name="LaButti K."/>
            <person name="Lapidus A."/>
            <person name="Lucas S."/>
            <person name="Coutinho P."/>
            <person name="Gong Y."/>
            <person name="Samejima M."/>
            <person name="Mahadevan R."/>
            <person name="Abou-Zaid M."/>
            <person name="de Vries R.P."/>
            <person name="Igarashi K."/>
            <person name="Yadav J.S."/>
            <person name="Grigoriev I.V."/>
            <person name="Master E.R."/>
        </authorList>
    </citation>
    <scope>NUCLEOTIDE SEQUENCE [LARGE SCALE GENOMIC DNA]</scope>
    <source>
        <strain evidence="1 2">HHB-10118-sp</strain>
    </source>
</reference>
<proteinExistence type="predicted"/>
<evidence type="ECO:0000313" key="1">
    <source>
        <dbReference type="EMBL" id="EKM53749.1"/>
    </source>
</evidence>
<dbReference type="EMBL" id="JH930474">
    <property type="protein sequence ID" value="EKM53749.1"/>
    <property type="molecule type" value="Genomic_DNA"/>
</dbReference>
<dbReference type="Proteomes" id="UP000008370">
    <property type="component" value="Unassembled WGS sequence"/>
</dbReference>
<organism evidence="1 2">
    <name type="scientific">Phanerochaete carnosa (strain HHB-10118-sp)</name>
    <name type="common">White-rot fungus</name>
    <name type="synonym">Peniophora carnosa</name>
    <dbReference type="NCBI Taxonomy" id="650164"/>
    <lineage>
        <taxon>Eukaryota</taxon>
        <taxon>Fungi</taxon>
        <taxon>Dikarya</taxon>
        <taxon>Basidiomycota</taxon>
        <taxon>Agaricomycotina</taxon>
        <taxon>Agaricomycetes</taxon>
        <taxon>Polyporales</taxon>
        <taxon>Phanerochaetaceae</taxon>
        <taxon>Phanerochaete</taxon>
    </lineage>
</organism>
<dbReference type="InParanoid" id="K5W472"/>
<gene>
    <name evidence="1" type="ORF">PHACADRAFT_260245</name>
</gene>
<dbReference type="SUPFAM" id="SSF52113">
    <property type="entry name" value="BRCT domain"/>
    <property type="match status" value="1"/>
</dbReference>
<evidence type="ECO:0008006" key="3">
    <source>
        <dbReference type="Google" id="ProtNLM"/>
    </source>
</evidence>
<evidence type="ECO:0000313" key="2">
    <source>
        <dbReference type="Proteomes" id="UP000008370"/>
    </source>
</evidence>